<feature type="region of interest" description="Disordered" evidence="1">
    <location>
        <begin position="1"/>
        <end position="45"/>
    </location>
</feature>
<sequence length="548" mass="63093">MANIDKGDVCEKTDSENQPSSSHARALENPSVNEKDVTSAEHDNNATPPQLIDIWEKIFSYLPYADLLQVNAVCKDWREIAARCFKRKSKLVISDDNFKEMNELVGQKGAKYKNVKIAFQWKNDIVDAMILINTFRHIGPGIVYLDVCDLLTLSRLYGLLPNVEEIVLSGTKIPKGMQVDFNQYSKLKSVVVRSPGPCPMPLSSNSNQLLTIRLEKLSINMEKYSNDYINVLATHAPSLRWLRLIYGRAQIERTYPQLEDTLLQETFRNFTELTILDLRYVYPEQVVKGILENLSEDNHLNTIGLKERVETGLLELTLRKWSNSLQCIDYICYKDTDTPVKIAQYATDKFRSLWLTGPGDGYEWTIQDFQSAIPKANHKITELYMVACPRGQLFCDLVQRLPNLTNLHFLPKSKISYEEMGYIFRHLISLQQLTLPVCESQADMEYLSSEPNVSNLKSLQMLWSCLCPIKVLEILNLNFQFKELRELHVRFCQNSKNLSSLKLVDISQYFPALQMCFTYGLDLGNTNVDEMRSCFPRLRTTEVRNAFR</sequence>
<name>A0A1B0AAV0_GLOPL</name>
<evidence type="ECO:0000259" key="2">
    <source>
        <dbReference type="SMART" id="SM00256"/>
    </source>
</evidence>
<dbReference type="AlphaFoldDB" id="A0A1B0AAV0"/>
<proteinExistence type="predicted"/>
<dbReference type="InterPro" id="IPR001810">
    <property type="entry name" value="F-box_dom"/>
</dbReference>
<evidence type="ECO:0000256" key="1">
    <source>
        <dbReference type="SAM" id="MobiDB-lite"/>
    </source>
</evidence>
<dbReference type="SUPFAM" id="SSF81383">
    <property type="entry name" value="F-box domain"/>
    <property type="match status" value="1"/>
</dbReference>
<dbReference type="SUPFAM" id="SSF52047">
    <property type="entry name" value="RNI-like"/>
    <property type="match status" value="1"/>
</dbReference>
<accession>A0A1B0AAV0</accession>
<dbReference type="Gene3D" id="3.80.10.10">
    <property type="entry name" value="Ribonuclease Inhibitor"/>
    <property type="match status" value="2"/>
</dbReference>
<dbReference type="PANTHER" id="PTHR31639">
    <property type="entry name" value="F-BOX PROTEIN-LIKE"/>
    <property type="match status" value="1"/>
</dbReference>
<feature type="compositionally biased region" description="Basic and acidic residues" evidence="1">
    <location>
        <begin position="1"/>
        <end position="15"/>
    </location>
</feature>
<feature type="domain" description="F-box" evidence="2">
    <location>
        <begin position="52"/>
        <end position="89"/>
    </location>
</feature>
<feature type="compositionally biased region" description="Basic and acidic residues" evidence="1">
    <location>
        <begin position="33"/>
        <end position="44"/>
    </location>
</feature>
<evidence type="ECO:0000313" key="3">
    <source>
        <dbReference type="EnsemblMetazoa" id="GPAI039699-PA"/>
    </source>
</evidence>
<dbReference type="SMART" id="SM00256">
    <property type="entry name" value="FBOX"/>
    <property type="match status" value="1"/>
</dbReference>
<organism evidence="3 4">
    <name type="scientific">Glossina pallidipes</name>
    <name type="common">Tsetse fly</name>
    <dbReference type="NCBI Taxonomy" id="7398"/>
    <lineage>
        <taxon>Eukaryota</taxon>
        <taxon>Metazoa</taxon>
        <taxon>Ecdysozoa</taxon>
        <taxon>Arthropoda</taxon>
        <taxon>Hexapoda</taxon>
        <taxon>Insecta</taxon>
        <taxon>Pterygota</taxon>
        <taxon>Neoptera</taxon>
        <taxon>Endopterygota</taxon>
        <taxon>Diptera</taxon>
        <taxon>Brachycera</taxon>
        <taxon>Muscomorpha</taxon>
        <taxon>Hippoboscoidea</taxon>
        <taxon>Glossinidae</taxon>
        <taxon>Glossina</taxon>
    </lineage>
</organism>
<dbReference type="PANTHER" id="PTHR31639:SF256">
    <property type="entry name" value="OS07G0242900 PROTEIN"/>
    <property type="match status" value="1"/>
</dbReference>
<dbReference type="Proteomes" id="UP000092445">
    <property type="component" value="Unassembled WGS sequence"/>
</dbReference>
<dbReference type="InterPro" id="IPR032675">
    <property type="entry name" value="LRR_dom_sf"/>
</dbReference>
<dbReference type="STRING" id="7398.A0A1B0AAV0"/>
<evidence type="ECO:0000313" key="4">
    <source>
        <dbReference type="Proteomes" id="UP000092445"/>
    </source>
</evidence>
<dbReference type="VEuPathDB" id="VectorBase:GPAI039699"/>
<dbReference type="EnsemblMetazoa" id="GPAI039699-RA">
    <property type="protein sequence ID" value="GPAI039699-PA"/>
    <property type="gene ID" value="GPAI039699"/>
</dbReference>
<keyword evidence="4" id="KW-1185">Reference proteome</keyword>
<protein>
    <submittedName>
        <fullName evidence="3">F-box domain-containing protein</fullName>
    </submittedName>
</protein>
<dbReference type="Pfam" id="PF12937">
    <property type="entry name" value="F-box-like"/>
    <property type="match status" value="1"/>
</dbReference>
<dbReference type="CDD" id="cd09917">
    <property type="entry name" value="F-box_SF"/>
    <property type="match status" value="1"/>
</dbReference>
<reference evidence="4" key="1">
    <citation type="submission" date="2014-03" db="EMBL/GenBank/DDBJ databases">
        <authorList>
            <person name="Aksoy S."/>
            <person name="Warren W."/>
            <person name="Wilson R.K."/>
        </authorList>
    </citation>
    <scope>NUCLEOTIDE SEQUENCE [LARGE SCALE GENOMIC DNA]</scope>
    <source>
        <strain evidence="4">IAEA</strain>
    </source>
</reference>
<dbReference type="InterPro" id="IPR036047">
    <property type="entry name" value="F-box-like_dom_sf"/>
</dbReference>
<dbReference type="Gene3D" id="1.20.1280.50">
    <property type="match status" value="1"/>
</dbReference>
<reference evidence="3" key="2">
    <citation type="submission" date="2020-05" db="UniProtKB">
        <authorList>
            <consortium name="EnsemblMetazoa"/>
        </authorList>
    </citation>
    <scope>IDENTIFICATION</scope>
    <source>
        <strain evidence="3">IAEA</strain>
    </source>
</reference>